<dbReference type="InterPro" id="IPR002314">
    <property type="entry name" value="aa-tRNA-synt_IIb"/>
</dbReference>
<proteinExistence type="inferred from homology"/>
<evidence type="ECO:0000256" key="1">
    <source>
        <dbReference type="ARBA" id="ARBA00004496"/>
    </source>
</evidence>
<evidence type="ECO:0000256" key="9">
    <source>
        <dbReference type="ARBA" id="ARBA00022917"/>
    </source>
</evidence>
<dbReference type="NCBIfam" id="TIGR00409">
    <property type="entry name" value="proS_fam_II"/>
    <property type="match status" value="1"/>
</dbReference>
<organism evidence="14 15">
    <name type="scientific">Botryotinia narcissicola</name>
    <dbReference type="NCBI Taxonomy" id="278944"/>
    <lineage>
        <taxon>Eukaryota</taxon>
        <taxon>Fungi</taxon>
        <taxon>Dikarya</taxon>
        <taxon>Ascomycota</taxon>
        <taxon>Pezizomycotina</taxon>
        <taxon>Leotiomycetes</taxon>
        <taxon>Helotiales</taxon>
        <taxon>Sclerotiniaceae</taxon>
        <taxon>Botryotinia</taxon>
    </lineage>
</organism>
<accession>A0A4Z1J811</accession>
<dbReference type="SUPFAM" id="SSF52954">
    <property type="entry name" value="Class II aaRS ABD-related"/>
    <property type="match status" value="1"/>
</dbReference>
<dbReference type="STRING" id="278944.A0A4Z1J811"/>
<dbReference type="OrthoDB" id="10267474at2759"/>
<keyword evidence="8" id="KW-0067">ATP-binding</keyword>
<dbReference type="FunFam" id="3.30.930.10:FF:000066">
    <property type="entry name" value="Proline--tRNA ligase"/>
    <property type="match status" value="1"/>
</dbReference>
<dbReference type="SUPFAM" id="SSF55681">
    <property type="entry name" value="Class II aaRS and biotin synthetases"/>
    <property type="match status" value="1"/>
</dbReference>
<gene>
    <name evidence="14" type="ORF">BOTNAR_0007g00620</name>
</gene>
<dbReference type="InterPro" id="IPR006195">
    <property type="entry name" value="aa-tRNA-synth_II"/>
</dbReference>
<dbReference type="InterPro" id="IPR004500">
    <property type="entry name" value="Pro-tRNA-synth_IIa_bac-type"/>
</dbReference>
<dbReference type="Pfam" id="PF03129">
    <property type="entry name" value="HGTP_anticodon"/>
    <property type="match status" value="1"/>
</dbReference>
<dbReference type="Gene3D" id="3.40.50.800">
    <property type="entry name" value="Anticodon-binding domain"/>
    <property type="match status" value="1"/>
</dbReference>
<dbReference type="InterPro" id="IPR002316">
    <property type="entry name" value="Pro-tRNA-ligase_IIa"/>
</dbReference>
<dbReference type="InterPro" id="IPR044140">
    <property type="entry name" value="ProRS_anticodon_short"/>
</dbReference>
<dbReference type="InterPro" id="IPR050062">
    <property type="entry name" value="Pro-tRNA_synthetase"/>
</dbReference>
<comment type="caution">
    <text evidence="14">The sequence shown here is derived from an EMBL/GenBank/DDBJ whole genome shotgun (WGS) entry which is preliminary data.</text>
</comment>
<dbReference type="EC" id="6.1.1.15" evidence="4"/>
<dbReference type="PROSITE" id="PS50862">
    <property type="entry name" value="AA_TRNA_LIGASE_II"/>
    <property type="match status" value="1"/>
</dbReference>
<dbReference type="PANTHER" id="PTHR42753">
    <property type="entry name" value="MITOCHONDRIAL RIBOSOME PROTEIN L39/PROLYL-TRNA LIGASE FAMILY MEMBER"/>
    <property type="match status" value="1"/>
</dbReference>
<evidence type="ECO:0000256" key="12">
    <source>
        <dbReference type="ARBA" id="ARBA00047671"/>
    </source>
</evidence>
<evidence type="ECO:0000256" key="8">
    <source>
        <dbReference type="ARBA" id="ARBA00022840"/>
    </source>
</evidence>
<dbReference type="Proteomes" id="UP000297452">
    <property type="component" value="Unassembled WGS sequence"/>
</dbReference>
<keyword evidence="10" id="KW-0030">Aminoacyl-tRNA synthetase</keyword>
<feature type="domain" description="Aminoacyl-transfer RNA synthetases class-II family profile" evidence="13">
    <location>
        <begin position="94"/>
        <end position="535"/>
    </location>
</feature>
<dbReference type="GO" id="GO:0005524">
    <property type="term" value="F:ATP binding"/>
    <property type="evidence" value="ECO:0007669"/>
    <property type="project" value="UniProtKB-KW"/>
</dbReference>
<evidence type="ECO:0000256" key="2">
    <source>
        <dbReference type="ARBA" id="ARBA00008226"/>
    </source>
</evidence>
<dbReference type="PANTHER" id="PTHR42753:SF2">
    <property type="entry name" value="PROLINE--TRNA LIGASE"/>
    <property type="match status" value="1"/>
</dbReference>
<keyword evidence="5" id="KW-0963">Cytoplasm</keyword>
<dbReference type="InterPro" id="IPR004154">
    <property type="entry name" value="Anticodon-bd"/>
</dbReference>
<dbReference type="InterPro" id="IPR036621">
    <property type="entry name" value="Anticodon-bd_dom_sf"/>
</dbReference>
<sequence length="629" mass="70932">MHSLRSISRFGGSATNTWGLWRGATSLPRPSRLSYPQTQSHFSTINDDRARLSKFWIPTGGIAASADEDSHAKLIRGGFLRQAHTGIFHMLPLGRRVQDKLEALIDKHMSTLGASKLALSSLSSEELWAKSGRLNSSSELFRLEDRKEARYLLAPTHEEEITELVSNSVQSYKELPVRLYQITRKYRDELRPRQGLLRSREFVMKDLYTFDYNNTSALSTYESVRKAYHNLFDELKVPYLVAEADSGDIGGDLSHEFHFPTKIGEDSIISCSKCNYVANEELAESGLPKSNETESLKNKFKNLKKIGGFSRDGSTLIVTWFYSENGEEYDLNTSSIKRLVPDYDPSRKIGHVELSQLINEDFILTNTRLNEEDENHITHVINLIDGRVPLKFSEAISRKREEYFDSCLNEYKNSSLALDPSTGEPLNLKRITEGDVCPKCQELTLKVEKAIELGHTFHLGTRYSKPMEATVTVPSGLVETNLEAKEKKTQQGGNDQIRVPMEMGCNGIGVTRMIGAVAETLADEKGLNWPRVMAPFEIVVVPGKGLNEDALQIFDTLSAAEMDPVVDDREVSIGWKMKDADLIGYPVIVLLGRKWKEGLCEVQCRRMNVKEDVRVEDLKNFVGKLLNQL</sequence>
<dbReference type="AlphaFoldDB" id="A0A4Z1J811"/>
<evidence type="ECO:0000259" key="13">
    <source>
        <dbReference type="PROSITE" id="PS50862"/>
    </source>
</evidence>
<evidence type="ECO:0000313" key="14">
    <source>
        <dbReference type="EMBL" id="TGO69781.1"/>
    </source>
</evidence>
<name>A0A4Z1J811_9HELO</name>
<evidence type="ECO:0000256" key="11">
    <source>
        <dbReference type="ARBA" id="ARBA00029731"/>
    </source>
</evidence>
<evidence type="ECO:0000256" key="7">
    <source>
        <dbReference type="ARBA" id="ARBA00022741"/>
    </source>
</evidence>
<comment type="similarity">
    <text evidence="2">Belongs to the class-II aminoacyl-tRNA synthetase family.</text>
</comment>
<dbReference type="PRINTS" id="PR01046">
    <property type="entry name" value="TRNASYNTHPRO"/>
</dbReference>
<evidence type="ECO:0000256" key="6">
    <source>
        <dbReference type="ARBA" id="ARBA00022598"/>
    </source>
</evidence>
<evidence type="ECO:0000256" key="3">
    <source>
        <dbReference type="ARBA" id="ARBA00011738"/>
    </source>
</evidence>
<dbReference type="GO" id="GO:0005739">
    <property type="term" value="C:mitochondrion"/>
    <property type="evidence" value="ECO:0007669"/>
    <property type="project" value="TreeGrafter"/>
</dbReference>
<dbReference type="Pfam" id="PF00587">
    <property type="entry name" value="tRNA-synt_2b"/>
    <property type="match status" value="1"/>
</dbReference>
<dbReference type="CDD" id="cd00861">
    <property type="entry name" value="ProRS_anticodon_short"/>
    <property type="match status" value="1"/>
</dbReference>
<evidence type="ECO:0000256" key="10">
    <source>
        <dbReference type="ARBA" id="ARBA00023146"/>
    </source>
</evidence>
<comment type="subunit">
    <text evidence="3">Homodimer.</text>
</comment>
<keyword evidence="6" id="KW-0436">Ligase</keyword>
<evidence type="ECO:0000256" key="5">
    <source>
        <dbReference type="ARBA" id="ARBA00022490"/>
    </source>
</evidence>
<keyword evidence="9" id="KW-0648">Protein biosynthesis</keyword>
<comment type="subcellular location">
    <subcellularLocation>
        <location evidence="1">Cytoplasm</location>
    </subcellularLocation>
</comment>
<keyword evidence="15" id="KW-1185">Reference proteome</keyword>
<dbReference type="Gene3D" id="3.30.930.10">
    <property type="entry name" value="Bira Bifunctional Protein, Domain 2"/>
    <property type="match status" value="2"/>
</dbReference>
<dbReference type="GO" id="GO:0004827">
    <property type="term" value="F:proline-tRNA ligase activity"/>
    <property type="evidence" value="ECO:0007669"/>
    <property type="project" value="UniProtKB-EC"/>
</dbReference>
<dbReference type="GO" id="GO:0006433">
    <property type="term" value="P:prolyl-tRNA aminoacylation"/>
    <property type="evidence" value="ECO:0007669"/>
    <property type="project" value="InterPro"/>
</dbReference>
<evidence type="ECO:0000256" key="4">
    <source>
        <dbReference type="ARBA" id="ARBA00012831"/>
    </source>
</evidence>
<reference evidence="14 15" key="1">
    <citation type="submission" date="2017-12" db="EMBL/GenBank/DDBJ databases">
        <title>Comparative genomics of Botrytis spp.</title>
        <authorList>
            <person name="Valero-Jimenez C.A."/>
            <person name="Tapia P."/>
            <person name="Veloso J."/>
            <person name="Silva-Moreno E."/>
            <person name="Staats M."/>
            <person name="Valdes J.H."/>
            <person name="Van Kan J.A.L."/>
        </authorList>
    </citation>
    <scope>NUCLEOTIDE SEQUENCE [LARGE SCALE GENOMIC DNA]</scope>
    <source>
        <strain evidence="14 15">MUCL2120</strain>
    </source>
</reference>
<dbReference type="InterPro" id="IPR045864">
    <property type="entry name" value="aa-tRNA-synth_II/BPL/LPL"/>
</dbReference>
<evidence type="ECO:0000313" key="15">
    <source>
        <dbReference type="Proteomes" id="UP000297452"/>
    </source>
</evidence>
<protein>
    <recommendedName>
        <fullName evidence="4">proline--tRNA ligase</fullName>
        <ecNumber evidence="4">6.1.1.15</ecNumber>
    </recommendedName>
    <alternativeName>
        <fullName evidence="11">Prolyl-tRNA synthetase</fullName>
    </alternativeName>
</protein>
<dbReference type="EMBL" id="PQXJ01000007">
    <property type="protein sequence ID" value="TGO69781.1"/>
    <property type="molecule type" value="Genomic_DNA"/>
</dbReference>
<comment type="catalytic activity">
    <reaction evidence="12">
        <text>tRNA(Pro) + L-proline + ATP = L-prolyl-tRNA(Pro) + AMP + diphosphate</text>
        <dbReference type="Rhea" id="RHEA:14305"/>
        <dbReference type="Rhea" id="RHEA-COMP:9700"/>
        <dbReference type="Rhea" id="RHEA-COMP:9702"/>
        <dbReference type="ChEBI" id="CHEBI:30616"/>
        <dbReference type="ChEBI" id="CHEBI:33019"/>
        <dbReference type="ChEBI" id="CHEBI:60039"/>
        <dbReference type="ChEBI" id="CHEBI:78442"/>
        <dbReference type="ChEBI" id="CHEBI:78532"/>
        <dbReference type="ChEBI" id="CHEBI:456215"/>
        <dbReference type="EC" id="6.1.1.15"/>
    </reaction>
</comment>
<keyword evidence="7" id="KW-0547">Nucleotide-binding</keyword>